<keyword evidence="1" id="KW-0812">Transmembrane</keyword>
<proteinExistence type="predicted"/>
<gene>
    <name evidence="2" type="ORF">UFOPK3480_00967</name>
</gene>
<protein>
    <submittedName>
        <fullName evidence="2">Unannotated protein</fullName>
    </submittedName>
</protein>
<accession>A0A6J7F0C5</accession>
<feature type="transmembrane region" description="Helical" evidence="1">
    <location>
        <begin position="57"/>
        <end position="78"/>
    </location>
</feature>
<reference evidence="2" key="1">
    <citation type="submission" date="2020-05" db="EMBL/GenBank/DDBJ databases">
        <authorList>
            <person name="Chiriac C."/>
            <person name="Salcher M."/>
            <person name="Ghai R."/>
            <person name="Kavagutti S V."/>
        </authorList>
    </citation>
    <scope>NUCLEOTIDE SEQUENCE</scope>
</reference>
<sequence length="85" mass="9112">MIGSFFGLGSGLGLFGISGFGPMIAIAGVALASFFLILDFDQIQKGVAAAAPEQESWRAAFGLMVTIVWLYMEILRLLSILRGRD</sequence>
<dbReference type="Pfam" id="PF12811">
    <property type="entry name" value="BaxI_1"/>
    <property type="match status" value="1"/>
</dbReference>
<dbReference type="PANTHER" id="PTHR41282:SF1">
    <property type="entry name" value="CONSERVED TRANSMEMBRANE PROTEIN-RELATED"/>
    <property type="match status" value="1"/>
</dbReference>
<feature type="transmembrane region" description="Helical" evidence="1">
    <location>
        <begin position="12"/>
        <end position="37"/>
    </location>
</feature>
<name>A0A6J7F0C5_9ZZZZ</name>
<dbReference type="InterPro" id="IPR010539">
    <property type="entry name" value="BaxI_1-like"/>
</dbReference>
<keyword evidence="1" id="KW-0472">Membrane</keyword>
<keyword evidence="1" id="KW-1133">Transmembrane helix</keyword>
<dbReference type="AlphaFoldDB" id="A0A6J7F0C5"/>
<dbReference type="EMBL" id="CAFBLY010000094">
    <property type="protein sequence ID" value="CAB4885749.1"/>
    <property type="molecule type" value="Genomic_DNA"/>
</dbReference>
<evidence type="ECO:0000256" key="1">
    <source>
        <dbReference type="SAM" id="Phobius"/>
    </source>
</evidence>
<evidence type="ECO:0000313" key="2">
    <source>
        <dbReference type="EMBL" id="CAB4885749.1"/>
    </source>
</evidence>
<organism evidence="2">
    <name type="scientific">freshwater metagenome</name>
    <dbReference type="NCBI Taxonomy" id="449393"/>
    <lineage>
        <taxon>unclassified sequences</taxon>
        <taxon>metagenomes</taxon>
        <taxon>ecological metagenomes</taxon>
    </lineage>
</organism>
<dbReference type="PANTHER" id="PTHR41282">
    <property type="entry name" value="CONSERVED TRANSMEMBRANE PROTEIN-RELATED"/>
    <property type="match status" value="1"/>
</dbReference>